<feature type="compositionally biased region" description="Basic and acidic residues" evidence="3">
    <location>
        <begin position="1"/>
        <end position="25"/>
    </location>
</feature>
<reference evidence="6" key="1">
    <citation type="journal article" date="2019" name="Int. J. Syst. Evol. Microbiol.">
        <title>The Global Catalogue of Microorganisms (GCM) 10K type strain sequencing project: providing services to taxonomists for standard genome sequencing and annotation.</title>
        <authorList>
            <consortium name="The Broad Institute Genomics Platform"/>
            <consortium name="The Broad Institute Genome Sequencing Center for Infectious Disease"/>
            <person name="Wu L."/>
            <person name="Ma J."/>
        </authorList>
    </citation>
    <scope>NUCLEOTIDE SEQUENCE [LARGE SCALE GENOMIC DNA]</scope>
    <source>
        <strain evidence="6">JCM 18410</strain>
    </source>
</reference>
<proteinExistence type="inferred from homology"/>
<dbReference type="Gene3D" id="3.40.50.720">
    <property type="entry name" value="NAD(P)-binding Rossmann-like Domain"/>
    <property type="match status" value="1"/>
</dbReference>
<dbReference type="SUPFAM" id="SSF51735">
    <property type="entry name" value="NAD(P)-binding Rossmann-fold domains"/>
    <property type="match status" value="1"/>
</dbReference>
<evidence type="ECO:0000256" key="2">
    <source>
        <dbReference type="ARBA" id="ARBA00023002"/>
    </source>
</evidence>
<evidence type="ECO:0000256" key="3">
    <source>
        <dbReference type="SAM" id="MobiDB-lite"/>
    </source>
</evidence>
<dbReference type="RefSeq" id="WP_425588988.1">
    <property type="nucleotide sequence ID" value="NZ_BAABKC010000037.1"/>
</dbReference>
<evidence type="ECO:0000313" key="5">
    <source>
        <dbReference type="EMBL" id="GAA5053303.1"/>
    </source>
</evidence>
<evidence type="ECO:0000256" key="1">
    <source>
        <dbReference type="ARBA" id="ARBA00006484"/>
    </source>
</evidence>
<comment type="caution">
    <text evidence="5">The sequence shown here is derived from an EMBL/GenBank/DDBJ whole genome shotgun (WGS) entry which is preliminary data.</text>
</comment>
<dbReference type="InterPro" id="IPR036291">
    <property type="entry name" value="NAD(P)-bd_dom_sf"/>
</dbReference>
<evidence type="ECO:0000313" key="6">
    <source>
        <dbReference type="Proteomes" id="UP001500124"/>
    </source>
</evidence>
<dbReference type="InterPro" id="IPR000073">
    <property type="entry name" value="AB_hydrolase_1"/>
</dbReference>
<dbReference type="Pfam" id="PF00561">
    <property type="entry name" value="Abhydrolase_1"/>
    <property type="match status" value="1"/>
</dbReference>
<dbReference type="EMBL" id="BAABKC010000037">
    <property type="protein sequence ID" value="GAA5053303.1"/>
    <property type="molecule type" value="Genomic_DNA"/>
</dbReference>
<name>A0ABP9K810_9ACTN</name>
<keyword evidence="2" id="KW-0560">Oxidoreductase</keyword>
<accession>A0ABP9K810</accession>
<dbReference type="PANTHER" id="PTHR43391:SF12">
    <property type="entry name" value="OXIDOREDUCTASE EPHD-RELATED"/>
    <property type="match status" value="1"/>
</dbReference>
<dbReference type="PRINTS" id="PR00081">
    <property type="entry name" value="GDHRDH"/>
</dbReference>
<comment type="similarity">
    <text evidence="1">Belongs to the short-chain dehydrogenases/reductases (SDR) family.</text>
</comment>
<dbReference type="Pfam" id="PF00106">
    <property type="entry name" value="adh_short"/>
    <property type="match status" value="1"/>
</dbReference>
<dbReference type="InterPro" id="IPR002347">
    <property type="entry name" value="SDR_fam"/>
</dbReference>
<dbReference type="SMART" id="SM00822">
    <property type="entry name" value="PKS_KR"/>
    <property type="match status" value="1"/>
</dbReference>
<dbReference type="Proteomes" id="UP001500124">
    <property type="component" value="Unassembled WGS sequence"/>
</dbReference>
<dbReference type="Gene3D" id="3.40.50.1820">
    <property type="entry name" value="alpha/beta hydrolase"/>
    <property type="match status" value="1"/>
</dbReference>
<dbReference type="CDD" id="cd05233">
    <property type="entry name" value="SDR_c"/>
    <property type="match status" value="1"/>
</dbReference>
<evidence type="ECO:0000259" key="4">
    <source>
        <dbReference type="SMART" id="SM00822"/>
    </source>
</evidence>
<gene>
    <name evidence="5" type="ORF">GCM10023336_23440</name>
</gene>
<dbReference type="PRINTS" id="PR00080">
    <property type="entry name" value="SDRFAMILY"/>
</dbReference>
<dbReference type="InterPro" id="IPR029058">
    <property type="entry name" value="AB_hydrolase_fold"/>
</dbReference>
<sequence>MATERNKRNKRSDVRESGANERQDGPADTGAGAVRGRRVRSGALSLAVYEQGDPTRPTVLLVHGYPDTHAVWDDVAADLAVDHHVVRYDVRGAGASNSPRTTEEYRLELLARDLFAVADATSPDRPVHVVAHDWGSIQAWEAVTDPRSAERVASYTTLSGPCLDHMGFWLRRRVRRPTPRHLKQLAAQSVHSWYIYLFHLPVLAPAAWRLGLARAWPRVLRDLERVTPRADHPQRTLAGDAARGVRLYRANMLPRLLHPTPRPTAVPVQVITLTDDHYVSPALSEGLEEWAPHLWRRELPATHWSALLEKGTTVARMIREFTAHQEGAPAADALAKARTGRAQGPAGEAAEFAGKLVVITGAGSGIGRATALAFAERGADLALCDLDRDGLDRTAELARLLGAKAETHRVDVSDAAAVQAFATAVADTQGVPDVVVNNAGIGHSGTFLETTEEEWRRVLDVNLWGVIHGCRAFGALMKERGAGGHIVNLSSAAAYLPSKMLAAYATSKAAVFMLSDCLRAELARDRIGVSTICPGIVNTNITRTTTFSGVDAAEQERRQKKFSGLYARRGFPPEKVAAEILDAVRTGRAVVPVTVEAKAARLVSRLAPGALRLAARLKVG</sequence>
<feature type="region of interest" description="Disordered" evidence="3">
    <location>
        <begin position="1"/>
        <end position="36"/>
    </location>
</feature>
<dbReference type="SUPFAM" id="SSF53474">
    <property type="entry name" value="alpha/beta-Hydrolases"/>
    <property type="match status" value="1"/>
</dbReference>
<dbReference type="PROSITE" id="PS00061">
    <property type="entry name" value="ADH_SHORT"/>
    <property type="match status" value="1"/>
</dbReference>
<organism evidence="5 6">
    <name type="scientific">Streptomyces similanensis</name>
    <dbReference type="NCBI Taxonomy" id="1274988"/>
    <lineage>
        <taxon>Bacteria</taxon>
        <taxon>Bacillati</taxon>
        <taxon>Actinomycetota</taxon>
        <taxon>Actinomycetes</taxon>
        <taxon>Kitasatosporales</taxon>
        <taxon>Streptomycetaceae</taxon>
        <taxon>Streptomyces</taxon>
    </lineage>
</organism>
<dbReference type="NCBIfam" id="NF004514">
    <property type="entry name" value="PRK05855.1"/>
    <property type="match status" value="1"/>
</dbReference>
<feature type="domain" description="Ketoreductase" evidence="4">
    <location>
        <begin position="355"/>
        <end position="540"/>
    </location>
</feature>
<dbReference type="InterPro" id="IPR020904">
    <property type="entry name" value="Sc_DH/Rdtase_CS"/>
</dbReference>
<keyword evidence="6" id="KW-1185">Reference proteome</keyword>
<dbReference type="InterPro" id="IPR057326">
    <property type="entry name" value="KR_dom"/>
</dbReference>
<dbReference type="PANTHER" id="PTHR43391">
    <property type="entry name" value="RETINOL DEHYDROGENASE-RELATED"/>
    <property type="match status" value="1"/>
</dbReference>
<protein>
    <submittedName>
        <fullName evidence="5">SDR family oxidoreductase</fullName>
    </submittedName>
</protein>